<evidence type="ECO:0000256" key="1">
    <source>
        <dbReference type="SAM" id="SignalP"/>
    </source>
</evidence>
<name>A0A9P0AE57_BEMTA</name>
<dbReference type="KEGG" id="btab:109037571"/>
<feature type="chain" id="PRO_5040505160" description="Superoxide dismutase" evidence="1">
    <location>
        <begin position="29"/>
        <end position="1109"/>
    </location>
</feature>
<dbReference type="Gene3D" id="2.60.40.200">
    <property type="entry name" value="Superoxide dismutase, copper/zinc binding domain"/>
    <property type="match status" value="4"/>
</dbReference>
<feature type="signal peptide" evidence="1">
    <location>
        <begin position="1"/>
        <end position="28"/>
    </location>
</feature>
<dbReference type="EMBL" id="OU963865">
    <property type="protein sequence ID" value="CAH0388848.1"/>
    <property type="molecule type" value="Genomic_DNA"/>
</dbReference>
<dbReference type="PANTHER" id="PTHR20910:SF1">
    <property type="entry name" value="SUPEROXIDE DISMUTASE COPPER_ZINC BINDING DOMAIN-CONTAINING PROTEIN"/>
    <property type="match status" value="1"/>
</dbReference>
<dbReference type="GO" id="GO:0006801">
    <property type="term" value="P:superoxide metabolic process"/>
    <property type="evidence" value="ECO:0007669"/>
    <property type="project" value="InterPro"/>
</dbReference>
<gene>
    <name evidence="2" type="ORF">BEMITA_LOCUS7733</name>
</gene>
<dbReference type="GO" id="GO:0046872">
    <property type="term" value="F:metal ion binding"/>
    <property type="evidence" value="ECO:0007669"/>
    <property type="project" value="InterPro"/>
</dbReference>
<evidence type="ECO:0000313" key="2">
    <source>
        <dbReference type="EMBL" id="CAH0388848.1"/>
    </source>
</evidence>
<keyword evidence="1" id="KW-0732">Signal</keyword>
<reference evidence="2" key="1">
    <citation type="submission" date="2021-12" db="EMBL/GenBank/DDBJ databases">
        <authorList>
            <person name="King R."/>
        </authorList>
    </citation>
    <scope>NUCLEOTIDE SEQUENCE</scope>
</reference>
<evidence type="ECO:0008006" key="4">
    <source>
        <dbReference type="Google" id="ProtNLM"/>
    </source>
</evidence>
<dbReference type="SUPFAM" id="SSF49329">
    <property type="entry name" value="Cu,Zn superoxide dismutase-like"/>
    <property type="match status" value="4"/>
</dbReference>
<dbReference type="InterPro" id="IPR053257">
    <property type="entry name" value="Cu-only_SOD"/>
</dbReference>
<proteinExistence type="predicted"/>
<dbReference type="AlphaFoldDB" id="A0A9P0AE57"/>
<dbReference type="InterPro" id="IPR036423">
    <property type="entry name" value="SOD-like_Cu/Zn_dom_sf"/>
</dbReference>
<organism evidence="2 3">
    <name type="scientific">Bemisia tabaci</name>
    <name type="common">Sweetpotato whitefly</name>
    <name type="synonym">Aleurodes tabaci</name>
    <dbReference type="NCBI Taxonomy" id="7038"/>
    <lineage>
        <taxon>Eukaryota</taxon>
        <taxon>Metazoa</taxon>
        <taxon>Ecdysozoa</taxon>
        <taxon>Arthropoda</taxon>
        <taxon>Hexapoda</taxon>
        <taxon>Insecta</taxon>
        <taxon>Pterygota</taxon>
        <taxon>Neoptera</taxon>
        <taxon>Paraneoptera</taxon>
        <taxon>Hemiptera</taxon>
        <taxon>Sternorrhyncha</taxon>
        <taxon>Aleyrodoidea</taxon>
        <taxon>Aleyrodidae</taxon>
        <taxon>Aleyrodinae</taxon>
        <taxon>Bemisia</taxon>
    </lineage>
</organism>
<keyword evidence="3" id="KW-1185">Reference proteome</keyword>
<accession>A0A9P0AE57</accession>
<dbReference type="PANTHER" id="PTHR20910">
    <property type="entry name" value="AGAP001623-PA"/>
    <property type="match status" value="1"/>
</dbReference>
<sequence>MECYGLKYSSRALLIYCFSFLLFSKCKAHKLSADISESGISGRVVFMHDNVDNIIRIESTISEKNSELDASTKWSWSIRAYPVDYRRLSGRCSSQYLGNEIINLNNLFPQSPVNSTPVYLSVASNILPLLGEQGIWGRSLLLRSNDGRVACATIVSHQEGNLEVASAKFTSSVIGSVYFYWLGITGSFYDAFIYADLVSAKKQEPLSLHKWKIFVTDILDSEADKARESCDSLQIIYSSASGSGDLDTKLGPIPVGAPVMFRDPTISRLDLHKQQHSFYLVIYDHIHTGSYLTCAKINLLKPITLKSLISHAGKRGEVILHQQSPFDPTLVKVNLSLNSDPAFGGFRIHSSPAYPASVASSKSLQCLGSQDVFNPTDKKIKDEALAYGAGTQNEYAVGDLSGKVGYEDGTFWDVFLPLSGQHSVVHRSLALYRNSADGFEEPWACGLLTRFAGINSTLKVPLSSAEVTFQYPLAGRIMFRQPLDEPQADTTIIVEYLVHSDGTSLNDTKDLSWQIHENPPGKDFYNWTARCVSAGKLFDPHKISMFNKKSFCAAGDDRKYCSVGSISTRLGTISIAGHKARSLDISRTLFSDENLPLTGHGSIIGRSLVIFDPNGPKARGDRLACSKIIALHRRKGVVRDWFGNGHTNSISGKIEFFQMTEYDTVDVEMDLENLSDNGGYGIHIAPVEEELEFPCEDTSLNSRYDPYNSLQNLLPGFGTPDQYAVGDLSGKFGTLDGSSMAHRSFNDSSLQIFGQLNVIGRSVVIYTSVKKKRWACATIERGYAPSEARELRAIASFHHPDGFAWGYIRLTQLVHNDGSKSDTIIEVKLRHPGDNNRNVTMNHNWAIYVNPVGVDAAVKVLHTRCTAAGYIWNPAFTQLADPLNRDLYKQECGPTNQLRCYVGDLSGRLGKIDIGLGRKVFTDSNFPLEGPIASSAMGKSIVILNKEGGEERFACANIEPDKDIIKYANIKRNPRFDVSQFLNDVRAVMGIPEWFLTIDHRKTKILHDGACIQFLFHFKGPDVNRLEQDFSHLLNTGRLDAPSIHIHGYINTNRKNTIVYQSCGVKDSKDDFKSGPKNKLFSYSTGRSSVTITCNYLLLLLVPLNFYWF</sequence>
<protein>
    <recommendedName>
        <fullName evidence="4">Superoxide dismutase</fullName>
    </recommendedName>
</protein>
<dbReference type="Proteomes" id="UP001152759">
    <property type="component" value="Chromosome 4"/>
</dbReference>
<evidence type="ECO:0000313" key="3">
    <source>
        <dbReference type="Proteomes" id="UP001152759"/>
    </source>
</evidence>